<reference evidence="1 2" key="1">
    <citation type="submission" date="2019-08" db="EMBL/GenBank/DDBJ databases">
        <title>Lewinella sp. strain SSH13 Genome sequencing and assembly.</title>
        <authorList>
            <person name="Kim I."/>
        </authorList>
    </citation>
    <scope>NUCLEOTIDE SEQUENCE [LARGE SCALE GENOMIC DNA]</scope>
    <source>
        <strain evidence="1 2">SSH13</strain>
    </source>
</reference>
<evidence type="ECO:0000313" key="2">
    <source>
        <dbReference type="Proteomes" id="UP000321907"/>
    </source>
</evidence>
<accession>A0A5C7FHR4</accession>
<dbReference type="EMBL" id="VOXD01000044">
    <property type="protein sequence ID" value="TXF85679.1"/>
    <property type="molecule type" value="Genomic_DNA"/>
</dbReference>
<evidence type="ECO:0000313" key="1">
    <source>
        <dbReference type="EMBL" id="TXF85679.1"/>
    </source>
</evidence>
<dbReference type="RefSeq" id="WP_147932592.1">
    <property type="nucleotide sequence ID" value="NZ_VOXD01000044.1"/>
</dbReference>
<dbReference type="Proteomes" id="UP000321907">
    <property type="component" value="Unassembled WGS sequence"/>
</dbReference>
<dbReference type="OrthoDB" id="1466769at2"/>
<proteinExistence type="predicted"/>
<organism evidence="1 2">
    <name type="scientific">Neolewinella aurantiaca</name>
    <dbReference type="NCBI Taxonomy" id="2602767"/>
    <lineage>
        <taxon>Bacteria</taxon>
        <taxon>Pseudomonadati</taxon>
        <taxon>Bacteroidota</taxon>
        <taxon>Saprospiria</taxon>
        <taxon>Saprospirales</taxon>
        <taxon>Lewinellaceae</taxon>
        <taxon>Neolewinella</taxon>
    </lineage>
</organism>
<dbReference type="InterPro" id="IPR015003">
    <property type="entry name" value="DUF1853"/>
</dbReference>
<keyword evidence="2" id="KW-1185">Reference proteome</keyword>
<name>A0A5C7FHR4_9BACT</name>
<comment type="caution">
    <text evidence="1">The sequence shown here is derived from an EMBL/GenBank/DDBJ whole genome shotgun (WGS) entry which is preliminary data.</text>
</comment>
<dbReference type="Pfam" id="PF08907">
    <property type="entry name" value="DUF1853"/>
    <property type="match status" value="1"/>
</dbReference>
<protein>
    <submittedName>
        <fullName evidence="1">DUF1853 family protein</fullName>
    </submittedName>
</protein>
<dbReference type="AlphaFoldDB" id="A0A5C7FHR4"/>
<sequence>MDLRTQLRYQACISTPPLWEDSGVSPFDQINLSRFPSPVDDAVVFKNHRLGKVVEEFIFHQLKSQAGIGWIEDNLQIQKEKRTIGEIDALYRDGQIPVHLEVAYKFYLLDSVEDHAEPLARWIGPNRKDNLFYKLRKLHDRQFPLLHNPLTRPYLDGLDLEPASIVQRHCFKGQLFLPYHQQDVDVGPLNRDCVAGYYFPYREMSFFREFEFHLPDKLDWLVTPHDDVAWITHATALKTIGELIQNERSPMAWMKANDGTLSKCFIVFW</sequence>
<gene>
    <name evidence="1" type="ORF">FUA23_20195</name>
</gene>